<dbReference type="Pfam" id="PF10421">
    <property type="entry name" value="OAS1_C"/>
    <property type="match status" value="1"/>
</dbReference>
<dbReference type="GO" id="GO:0005654">
    <property type="term" value="C:nucleoplasm"/>
    <property type="evidence" value="ECO:0007669"/>
    <property type="project" value="TreeGrafter"/>
</dbReference>
<reference evidence="3 4" key="1">
    <citation type="journal article" date="2018" name="Nat. Ecol. Evol.">
        <title>Genomic signatures of mitonuclear coevolution across populations of Tigriopus californicus.</title>
        <authorList>
            <person name="Barreto F.S."/>
            <person name="Watson E.T."/>
            <person name="Lima T.G."/>
            <person name="Willett C.S."/>
            <person name="Edmands S."/>
            <person name="Li W."/>
            <person name="Burton R.S."/>
        </authorList>
    </citation>
    <scope>NUCLEOTIDE SEQUENCE [LARGE SCALE GENOMIC DNA]</scope>
    <source>
        <strain evidence="3 4">San Diego</strain>
    </source>
</reference>
<dbReference type="GO" id="GO:0003725">
    <property type="term" value="F:double-stranded RNA binding"/>
    <property type="evidence" value="ECO:0007669"/>
    <property type="project" value="TreeGrafter"/>
</dbReference>
<dbReference type="AlphaFoldDB" id="A0A553PT88"/>
<accession>A0A553PT88</accession>
<dbReference type="Gene3D" id="1.10.1410.20">
    <property type="entry name" value="2'-5'-oligoadenylate synthetase 1, domain 2"/>
    <property type="match status" value="1"/>
</dbReference>
<dbReference type="PANTHER" id="PTHR11258:SF11">
    <property type="entry name" value="C2H2-TYPE DOMAIN-CONTAINING PROTEIN"/>
    <property type="match status" value="1"/>
</dbReference>
<dbReference type="GO" id="GO:0001730">
    <property type="term" value="F:2'-5'-oligoadenylate synthetase activity"/>
    <property type="evidence" value="ECO:0007669"/>
    <property type="project" value="TreeGrafter"/>
</dbReference>
<gene>
    <name evidence="3" type="ORF">TCAL_07752</name>
</gene>
<dbReference type="GO" id="GO:0005829">
    <property type="term" value="C:cytosol"/>
    <property type="evidence" value="ECO:0007669"/>
    <property type="project" value="TreeGrafter"/>
</dbReference>
<dbReference type="PANTHER" id="PTHR11258">
    <property type="entry name" value="2-5 OLIGOADENYLATE SYNTHETASE"/>
    <property type="match status" value="1"/>
</dbReference>
<evidence type="ECO:0000313" key="3">
    <source>
        <dbReference type="EMBL" id="TRY80898.1"/>
    </source>
</evidence>
<dbReference type="Proteomes" id="UP000318571">
    <property type="component" value="Chromosome 12"/>
</dbReference>
<dbReference type="EMBL" id="VCGU01000001">
    <property type="protein sequence ID" value="TRY80898.1"/>
    <property type="molecule type" value="Genomic_DNA"/>
</dbReference>
<name>A0A553PT88_TIGCA</name>
<proteinExistence type="inferred from homology"/>
<sequence>MSWNVTDTNSQRAHRQNTLKARLNGATQQKFIPPPEALRRVREVTHKLIVLLQNPENKFKVDRCAPGGSYGKRTDTCLKVDLDIVVFISTKAKTKRQGGYDDLDDMQLRNDVFDEWRSLLQAQLGFKPEDFSGVVALSFQMDGIDIDLVPAPSFDQDPTENATKVYNKMTSFTDKTGSAYSAALTEVAIQFVKQQPPHTNDLCRLTKFWQNGVQYAERVDGRSFLFECLSIYTVREMPNGGKNIVEAFCSFLENVIKFQKLTVAFPEVYEKYIGEVDVRGPGLFLPFNPFESLTKDLGSSFYGCFARAARMTLDRITKYICGAQSLVLMDLLMPWKEEIQSFYRFATFNIIMGWDKSLKSRFDTLLPILRKNNPALSSRKFKSFFKQCAAILVLKELDFDANISTNLNGYLEEVFDALNIIRNDNVAVHDKMDLTFILPCRHPDVQGGFLISFQVTPSNNGCSII</sequence>
<evidence type="ECO:0000256" key="1">
    <source>
        <dbReference type="ARBA" id="ARBA00009526"/>
    </source>
</evidence>
<dbReference type="OrthoDB" id="9978031at2759"/>
<dbReference type="Gene3D" id="3.30.460.10">
    <property type="entry name" value="Beta Polymerase, domain 2"/>
    <property type="match status" value="1"/>
</dbReference>
<comment type="caution">
    <text evidence="3">The sequence shown here is derived from an EMBL/GenBank/DDBJ whole genome shotgun (WGS) entry which is preliminary data.</text>
</comment>
<dbReference type="SUPFAM" id="SSF81301">
    <property type="entry name" value="Nucleotidyltransferase"/>
    <property type="match status" value="1"/>
</dbReference>
<dbReference type="InterPro" id="IPR018952">
    <property type="entry name" value="2-5-oligoAdlate_synth_1_dom2/C"/>
</dbReference>
<protein>
    <recommendedName>
        <fullName evidence="2">2'-5'-oligoadenylate synthetase 1 domain-containing protein</fullName>
    </recommendedName>
</protein>
<keyword evidence="4" id="KW-1185">Reference proteome</keyword>
<dbReference type="InterPro" id="IPR043519">
    <property type="entry name" value="NT_sf"/>
</dbReference>
<dbReference type="GO" id="GO:0016020">
    <property type="term" value="C:membrane"/>
    <property type="evidence" value="ECO:0007669"/>
    <property type="project" value="TreeGrafter"/>
</dbReference>
<organism evidence="3 4">
    <name type="scientific">Tigriopus californicus</name>
    <name type="common">Marine copepod</name>
    <dbReference type="NCBI Taxonomy" id="6832"/>
    <lineage>
        <taxon>Eukaryota</taxon>
        <taxon>Metazoa</taxon>
        <taxon>Ecdysozoa</taxon>
        <taxon>Arthropoda</taxon>
        <taxon>Crustacea</taxon>
        <taxon>Multicrustacea</taxon>
        <taxon>Hexanauplia</taxon>
        <taxon>Copepoda</taxon>
        <taxon>Harpacticoida</taxon>
        <taxon>Harpacticidae</taxon>
        <taxon>Tigriopus</taxon>
    </lineage>
</organism>
<feature type="domain" description="2'-5'-oligoadenylate synthetase 1" evidence="2">
    <location>
        <begin position="162"/>
        <end position="270"/>
    </location>
</feature>
<comment type="similarity">
    <text evidence="1">Belongs to the 2-5A synthase family.</text>
</comment>
<evidence type="ECO:0000259" key="2">
    <source>
        <dbReference type="Pfam" id="PF10421"/>
    </source>
</evidence>
<evidence type="ECO:0000313" key="4">
    <source>
        <dbReference type="Proteomes" id="UP000318571"/>
    </source>
</evidence>
<dbReference type="OMA" id="RITKYIC"/>
<dbReference type="PROSITE" id="PS50152">
    <property type="entry name" value="25A_SYNTH_3"/>
    <property type="match status" value="1"/>
</dbReference>